<evidence type="ECO:0000256" key="1">
    <source>
        <dbReference type="ARBA" id="ARBA00022438"/>
    </source>
</evidence>
<dbReference type="InterPro" id="IPR002467">
    <property type="entry name" value="Pept_M24A_MAP1"/>
</dbReference>
<dbReference type="Gene3D" id="3.90.230.10">
    <property type="entry name" value="Creatinase/methionine aminopeptidase superfamily"/>
    <property type="match status" value="1"/>
</dbReference>
<dbReference type="CDD" id="cd01086">
    <property type="entry name" value="MetAP1"/>
    <property type="match status" value="1"/>
</dbReference>
<dbReference type="GO" id="GO:0006508">
    <property type="term" value="P:proteolysis"/>
    <property type="evidence" value="ECO:0007669"/>
    <property type="project" value="UniProtKB-KW"/>
</dbReference>
<feature type="binding site" evidence="5">
    <location>
        <position position="278"/>
    </location>
    <ligand>
        <name>substrate</name>
    </ligand>
</feature>
<dbReference type="PANTHER" id="PTHR43330">
    <property type="entry name" value="METHIONINE AMINOPEPTIDASE"/>
    <property type="match status" value="1"/>
</dbReference>
<dbReference type="EC" id="3.4.11.18" evidence="6"/>
<feature type="domain" description="Peptidase M24" evidence="8">
    <location>
        <begin position="114"/>
        <end position="341"/>
    </location>
</feature>
<organism evidence="9 10">
    <name type="scientific">Vitis rotundifolia</name>
    <name type="common">Muscadine grape</name>
    <dbReference type="NCBI Taxonomy" id="103349"/>
    <lineage>
        <taxon>Eukaryota</taxon>
        <taxon>Viridiplantae</taxon>
        <taxon>Streptophyta</taxon>
        <taxon>Embryophyta</taxon>
        <taxon>Tracheophyta</taxon>
        <taxon>Spermatophyta</taxon>
        <taxon>Magnoliopsida</taxon>
        <taxon>eudicotyledons</taxon>
        <taxon>Gunneridae</taxon>
        <taxon>Pentapetalae</taxon>
        <taxon>rosids</taxon>
        <taxon>Vitales</taxon>
        <taxon>Vitaceae</taxon>
        <taxon>Viteae</taxon>
        <taxon>Vitis</taxon>
    </lineage>
</organism>
<feature type="binding site" evidence="5">
    <location>
        <position position="197"/>
    </location>
    <ligand>
        <name>a divalent metal cation</name>
        <dbReference type="ChEBI" id="CHEBI:60240"/>
        <label>1</label>
    </ligand>
</feature>
<evidence type="ECO:0000259" key="8">
    <source>
        <dbReference type="Pfam" id="PF00557"/>
    </source>
</evidence>
<feature type="binding site" evidence="5">
    <location>
        <position position="271"/>
    </location>
    <ligand>
        <name>a divalent metal cation</name>
        <dbReference type="ChEBI" id="CHEBI:60240"/>
        <label>2</label>
        <note>catalytic</note>
    </ligand>
</feature>
<reference evidence="9 10" key="1">
    <citation type="journal article" date="2023" name="BMC Biotechnol.">
        <title>Vitis rotundifolia cv Carlos genome sequencing.</title>
        <authorList>
            <person name="Huff M."/>
            <person name="Hulse-Kemp A."/>
            <person name="Scheffler B."/>
            <person name="Youngblood R."/>
            <person name="Simpson S."/>
            <person name="Babiker E."/>
            <person name="Staton M."/>
        </authorList>
    </citation>
    <scope>NUCLEOTIDE SEQUENCE [LARGE SCALE GENOMIC DNA]</scope>
    <source>
        <tissue evidence="9">Leaf</tissue>
    </source>
</reference>
<dbReference type="EMBL" id="JARBHA010000020">
    <property type="protein sequence ID" value="KAJ9670771.1"/>
    <property type="molecule type" value="Genomic_DNA"/>
</dbReference>
<dbReference type="InterPro" id="IPR000994">
    <property type="entry name" value="Pept_M24"/>
</dbReference>
<feature type="binding site" evidence="5">
    <location>
        <position position="208"/>
    </location>
    <ligand>
        <name>a divalent metal cation</name>
        <dbReference type="ChEBI" id="CHEBI:60240"/>
        <label>1</label>
    </ligand>
</feature>
<comment type="caution">
    <text evidence="9">The sequence shown here is derived from an EMBL/GenBank/DDBJ whole genome shotgun (WGS) entry which is preliminary data.</text>
</comment>
<dbReference type="AlphaFoldDB" id="A0AA38YHW6"/>
<evidence type="ECO:0000256" key="6">
    <source>
        <dbReference type="RuleBase" id="RU003653"/>
    </source>
</evidence>
<evidence type="ECO:0000256" key="7">
    <source>
        <dbReference type="SAM" id="MobiDB-lite"/>
    </source>
</evidence>
<keyword evidence="10" id="KW-1185">Reference proteome</keyword>
<keyword evidence="3 5" id="KW-0479">Metal-binding</keyword>
<evidence type="ECO:0000256" key="3">
    <source>
        <dbReference type="ARBA" id="ARBA00022723"/>
    </source>
</evidence>
<dbReference type="Pfam" id="PF00557">
    <property type="entry name" value="Peptidase_M24"/>
    <property type="match status" value="1"/>
</dbReference>
<sequence length="350" mass="38569">MVGASSLQPRLLSSFVGDRFVQSRRPLHQLFGCNPGNKHVSMQLSRTFSGLTNLLFNRRNLEGLPNSKRKRLRPGKLSPRRPVPGHILRPPYVTSKKPPGIVSGPEVHGEKGIECMRNSGRLAAQVLEYAGTLVKPGIKTDEIDEAVHRMIIDNGAYPSPLGYGGFPKSVCTSVNECICHGIPDSRPLEDGDIINIDVTVYLNGYHGDTSATFFCGDVDDEARKLVEVTKECLDKAISICAPGLEFKKIGKTIHDHADKHRYGVVRMFVGHGVGSVFHADPVILHYRNNDGGRMMLNQTFTIEPMLTIGSINPIMWDDDWTVVTEDGSLSAQFEHTILITENGAEILTQC</sequence>
<keyword evidence="1 5" id="KW-0031">Aminopeptidase</keyword>
<dbReference type="PROSITE" id="PS00680">
    <property type="entry name" value="MAP_1"/>
    <property type="match status" value="1"/>
</dbReference>
<feature type="binding site" evidence="5">
    <location>
        <position position="334"/>
    </location>
    <ligand>
        <name>a divalent metal cation</name>
        <dbReference type="ChEBI" id="CHEBI:60240"/>
        <label>1</label>
    </ligand>
</feature>
<evidence type="ECO:0000313" key="9">
    <source>
        <dbReference type="EMBL" id="KAJ9670771.1"/>
    </source>
</evidence>
<feature type="region of interest" description="Disordered" evidence="7">
    <location>
        <begin position="65"/>
        <end position="107"/>
    </location>
</feature>
<evidence type="ECO:0000256" key="5">
    <source>
        <dbReference type="HAMAP-Rule" id="MF_03174"/>
    </source>
</evidence>
<proteinExistence type="inferred from homology"/>
<dbReference type="Proteomes" id="UP001168098">
    <property type="component" value="Unassembled WGS sequence"/>
</dbReference>
<dbReference type="GO" id="GO:0046872">
    <property type="term" value="F:metal ion binding"/>
    <property type="evidence" value="ECO:0007669"/>
    <property type="project" value="UniProtKB-UniRule"/>
</dbReference>
<dbReference type="GO" id="GO:0009507">
    <property type="term" value="C:chloroplast"/>
    <property type="evidence" value="ECO:0007669"/>
    <property type="project" value="TreeGrafter"/>
</dbReference>
<comment type="function">
    <text evidence="6">Cotranslationally removes the N-terminal methionine from nascent proteins. The N-terminal methionine is often cleaved when the second residue in the primary sequence is small and uncharged (Met-Ala-, Cys, Gly, Pro, Ser, Thr, or Val).</text>
</comment>
<feature type="binding site" evidence="5">
    <location>
        <position position="180"/>
    </location>
    <ligand>
        <name>substrate</name>
    </ligand>
</feature>
<dbReference type="NCBIfam" id="TIGR00500">
    <property type="entry name" value="met_pdase_I"/>
    <property type="match status" value="1"/>
</dbReference>
<name>A0AA38YHW6_VITRO</name>
<dbReference type="GO" id="GO:0070006">
    <property type="term" value="F:metalloaminopeptidase activity"/>
    <property type="evidence" value="ECO:0007669"/>
    <property type="project" value="UniProtKB-UniRule"/>
</dbReference>
<comment type="catalytic activity">
    <reaction evidence="5 6">
        <text>Release of N-terminal amino acids, preferentially methionine, from peptides and arylamides.</text>
        <dbReference type="EC" id="3.4.11.18"/>
    </reaction>
</comment>
<comment type="cofactor">
    <cofactor evidence="5">
        <name>Co(2+)</name>
        <dbReference type="ChEBI" id="CHEBI:48828"/>
    </cofactor>
    <cofactor evidence="5">
        <name>Zn(2+)</name>
        <dbReference type="ChEBI" id="CHEBI:29105"/>
    </cofactor>
    <cofactor evidence="5">
        <name>Mn(2+)</name>
        <dbReference type="ChEBI" id="CHEBI:29035"/>
    </cofactor>
    <cofactor evidence="5">
        <name>Fe(2+)</name>
        <dbReference type="ChEBI" id="CHEBI:29033"/>
    </cofactor>
    <text evidence="5">Binds 2 divalent metal cations per subunit. Has a high-affinity and a low affinity metal-binding site. The true nature of the physiological cofactor is under debate. The enzyme is active with cobalt, zinc, manganese or divalent iron ions. Most likely, methionine aminopeptidases function as mononuclear Fe(2+)-metalloproteases under physiological conditions, and the catalytically relevant metal-binding site has been assigned to the histidine-containing high-affinity site.</text>
</comment>
<protein>
    <recommendedName>
        <fullName evidence="6">Methionine aminopeptidase</fullName>
        <ecNumber evidence="6">3.4.11.18</ecNumber>
    </recommendedName>
</protein>
<dbReference type="InterPro" id="IPR036005">
    <property type="entry name" value="Creatinase/aminopeptidase-like"/>
</dbReference>
<keyword evidence="4 5" id="KW-0378">Hydrolase</keyword>
<evidence type="ECO:0000256" key="2">
    <source>
        <dbReference type="ARBA" id="ARBA00022670"/>
    </source>
</evidence>
<evidence type="ECO:0000313" key="10">
    <source>
        <dbReference type="Proteomes" id="UP001168098"/>
    </source>
</evidence>
<dbReference type="SUPFAM" id="SSF55920">
    <property type="entry name" value="Creatinase/aminopeptidase"/>
    <property type="match status" value="1"/>
</dbReference>
<keyword evidence="2 5" id="KW-0645">Protease</keyword>
<feature type="binding site" evidence="5">
    <location>
        <position position="303"/>
    </location>
    <ligand>
        <name>a divalent metal cation</name>
        <dbReference type="ChEBI" id="CHEBI:60240"/>
        <label>2</label>
        <note>catalytic</note>
    </ligand>
</feature>
<comment type="similarity">
    <text evidence="5">Belongs to the peptidase M24A family. Methionine aminopeptidase type 1 subfamily.</text>
</comment>
<gene>
    <name evidence="9" type="ORF">PVL29_026977</name>
</gene>
<dbReference type="GO" id="GO:0004239">
    <property type="term" value="F:initiator methionyl aminopeptidase activity"/>
    <property type="evidence" value="ECO:0007669"/>
    <property type="project" value="UniProtKB-UniRule"/>
</dbReference>
<dbReference type="PRINTS" id="PR00599">
    <property type="entry name" value="MAPEPTIDASE"/>
</dbReference>
<feature type="binding site" evidence="5">
    <location>
        <position position="208"/>
    </location>
    <ligand>
        <name>a divalent metal cation</name>
        <dbReference type="ChEBI" id="CHEBI:60240"/>
        <label>2</label>
        <note>catalytic</note>
    </ligand>
</feature>
<dbReference type="PANTHER" id="PTHR43330:SF8">
    <property type="entry name" value="METHIONINE AMINOPEPTIDASE 1D, MITOCHONDRIAL"/>
    <property type="match status" value="1"/>
</dbReference>
<evidence type="ECO:0000256" key="4">
    <source>
        <dbReference type="ARBA" id="ARBA00022801"/>
    </source>
</evidence>
<dbReference type="HAMAP" id="MF_01974">
    <property type="entry name" value="MetAP_1"/>
    <property type="match status" value="1"/>
</dbReference>
<feature type="binding site" evidence="5">
    <location>
        <position position="334"/>
    </location>
    <ligand>
        <name>a divalent metal cation</name>
        <dbReference type="ChEBI" id="CHEBI:60240"/>
        <label>2</label>
        <note>catalytic</note>
    </ligand>
</feature>
<dbReference type="InterPro" id="IPR001714">
    <property type="entry name" value="Pept_M24_MAP"/>
</dbReference>
<accession>A0AA38YHW6</accession>